<reference evidence="3" key="1">
    <citation type="journal article" date="2014" name="Genome Biol. Evol.">
        <title>Pangenome evidence for extensive interdomain horizontal transfer affecting lineage core and shell genes in uncultured planktonic thaumarchaeota and euryarchaeota.</title>
        <authorList>
            <person name="Deschamps P."/>
            <person name="Zivanovic Y."/>
            <person name="Moreira D."/>
            <person name="Rodriguez-Valera F."/>
            <person name="Lopez-Garcia P."/>
        </authorList>
    </citation>
    <scope>NUCLEOTIDE SEQUENCE</scope>
</reference>
<dbReference type="SUPFAM" id="SSF55144">
    <property type="entry name" value="LigT-like"/>
    <property type="match status" value="1"/>
</dbReference>
<dbReference type="NCBIfam" id="TIGR02258">
    <property type="entry name" value="2_5_ligase"/>
    <property type="match status" value="1"/>
</dbReference>
<name>A0A075HHU7_9EURY</name>
<proteinExistence type="inferred from homology"/>
<protein>
    <recommendedName>
        <fullName evidence="2">RNA 2',3'-cyclic phosphodiesterase</fullName>
        <shortName evidence="2">RNA 2',3'-CPDase</shortName>
        <ecNumber evidence="2">3.1.4.58</ecNumber>
    </recommendedName>
</protein>
<feature type="active site" description="Proton donor" evidence="2">
    <location>
        <position position="33"/>
    </location>
</feature>
<dbReference type="EC" id="3.1.4.58" evidence="2"/>
<dbReference type="GO" id="GO:0016874">
    <property type="term" value="F:ligase activity"/>
    <property type="evidence" value="ECO:0007669"/>
    <property type="project" value="UniProtKB-KW"/>
</dbReference>
<dbReference type="PANTHER" id="PTHR35561">
    <property type="entry name" value="RNA 2',3'-CYCLIC PHOSPHODIESTERASE"/>
    <property type="match status" value="1"/>
</dbReference>
<dbReference type="PANTHER" id="PTHR35561:SF1">
    <property type="entry name" value="RNA 2',3'-CYCLIC PHOSPHODIESTERASE"/>
    <property type="match status" value="1"/>
</dbReference>
<dbReference type="Pfam" id="PF13563">
    <property type="entry name" value="2_5_RNA_ligase2"/>
    <property type="match status" value="1"/>
</dbReference>
<keyword evidence="1 2" id="KW-0378">Hydrolase</keyword>
<comment type="function">
    <text evidence="2">Hydrolyzes RNA 2',3'-cyclic phosphodiester to an RNA 2'-phosphomonoester.</text>
</comment>
<dbReference type="AlphaFoldDB" id="A0A075HHU7"/>
<dbReference type="Gene3D" id="3.90.1140.10">
    <property type="entry name" value="Cyclic phosphodiesterase"/>
    <property type="match status" value="1"/>
</dbReference>
<dbReference type="InterPro" id="IPR009097">
    <property type="entry name" value="Cyclic_Pdiesterase"/>
</dbReference>
<evidence type="ECO:0000256" key="2">
    <source>
        <dbReference type="HAMAP-Rule" id="MF_01940"/>
    </source>
</evidence>
<dbReference type="GO" id="GO:0008664">
    <property type="term" value="F:RNA 2',3'-cyclic 3'-phosphodiesterase activity"/>
    <property type="evidence" value="ECO:0007669"/>
    <property type="project" value="UniProtKB-EC"/>
</dbReference>
<accession>A0A075HHU7</accession>
<comment type="catalytic activity">
    <reaction evidence="2">
        <text>a 3'-end 2',3'-cyclophospho-ribonucleotide-RNA + H2O = a 3'-end 2'-phospho-ribonucleotide-RNA + H(+)</text>
        <dbReference type="Rhea" id="RHEA:11828"/>
        <dbReference type="Rhea" id="RHEA-COMP:10464"/>
        <dbReference type="Rhea" id="RHEA-COMP:17353"/>
        <dbReference type="ChEBI" id="CHEBI:15377"/>
        <dbReference type="ChEBI" id="CHEBI:15378"/>
        <dbReference type="ChEBI" id="CHEBI:83064"/>
        <dbReference type="ChEBI" id="CHEBI:173113"/>
        <dbReference type="EC" id="3.1.4.58"/>
    </reaction>
</comment>
<dbReference type="InterPro" id="IPR004175">
    <property type="entry name" value="RNA_CPDase"/>
</dbReference>
<feature type="active site" description="Proton acceptor" evidence="2">
    <location>
        <position position="111"/>
    </location>
</feature>
<evidence type="ECO:0000313" key="3">
    <source>
        <dbReference type="EMBL" id="AIF14032.1"/>
    </source>
</evidence>
<evidence type="ECO:0000256" key="1">
    <source>
        <dbReference type="ARBA" id="ARBA00022801"/>
    </source>
</evidence>
<feature type="short sequence motif" description="HXTX 2" evidence="2">
    <location>
        <begin position="111"/>
        <end position="114"/>
    </location>
</feature>
<dbReference type="HAMAP" id="MF_01940">
    <property type="entry name" value="RNA_CPDase"/>
    <property type="match status" value="1"/>
</dbReference>
<dbReference type="GO" id="GO:0004113">
    <property type="term" value="F:2',3'-cyclic-nucleotide 3'-phosphodiesterase activity"/>
    <property type="evidence" value="ECO:0007669"/>
    <property type="project" value="InterPro"/>
</dbReference>
<organism evidence="3">
    <name type="scientific">uncultured marine group II/III euryarchaeote KM3_65_G10</name>
    <dbReference type="NCBI Taxonomy" id="1456480"/>
    <lineage>
        <taxon>Archaea</taxon>
        <taxon>Methanobacteriati</taxon>
        <taxon>Methanobacteriota</taxon>
        <taxon>environmental samples</taxon>
    </lineage>
</organism>
<dbReference type="EMBL" id="KF900990">
    <property type="protein sequence ID" value="AIF14032.1"/>
    <property type="molecule type" value="Genomic_DNA"/>
</dbReference>
<feature type="short sequence motif" description="HXTX 1" evidence="2">
    <location>
        <begin position="33"/>
        <end position="36"/>
    </location>
</feature>
<sequence length="174" mass="18467">MAGVRLFLALECPGFDAQPLERELEAQPQGSYHVTLAFLGERPDAAAVAEAAAPACGGRLPLALEYRGLGAFHSAKQARVAWVGVHGAGLAKLARALRGATASQDRPFVGHVTLARFRPPRDLRELVQRHGDTDCGSGSVTRVTLFRSTLRRGGALHEPLFHIDGDGRAGAITV</sequence>
<keyword evidence="3" id="KW-0436">Ligase</keyword>
<comment type="similarity">
    <text evidence="2">Belongs to the 2H phosphoesterase superfamily. ThpR family.</text>
</comment>